<accession>A0ABT7PY22</accession>
<evidence type="ECO:0000256" key="1">
    <source>
        <dbReference type="SAM" id="SignalP"/>
    </source>
</evidence>
<dbReference type="InterPro" id="IPR041183">
    <property type="entry name" value="Cyclophilin-like"/>
</dbReference>
<dbReference type="Gene3D" id="2.40.100.20">
    <property type="match status" value="1"/>
</dbReference>
<organism evidence="3 4">
    <name type="scientific">Aeromonas bestiarum</name>
    <dbReference type="NCBI Taxonomy" id="105751"/>
    <lineage>
        <taxon>Bacteria</taxon>
        <taxon>Pseudomonadati</taxon>
        <taxon>Pseudomonadota</taxon>
        <taxon>Gammaproteobacteria</taxon>
        <taxon>Aeromonadales</taxon>
        <taxon>Aeromonadaceae</taxon>
        <taxon>Aeromonas</taxon>
    </lineage>
</organism>
<evidence type="ECO:0000313" key="3">
    <source>
        <dbReference type="EMBL" id="MDM5071990.1"/>
    </source>
</evidence>
<feature type="chain" id="PRO_5046155680" evidence="1">
    <location>
        <begin position="24"/>
        <end position="145"/>
    </location>
</feature>
<dbReference type="Pfam" id="PF18050">
    <property type="entry name" value="Cyclophil_like2"/>
    <property type="match status" value="1"/>
</dbReference>
<dbReference type="EMBL" id="JAOPLL010000003">
    <property type="protein sequence ID" value="MDM5071990.1"/>
    <property type="molecule type" value="Genomic_DNA"/>
</dbReference>
<sequence>MTRGVFVSVMALLLGATATSTEAQNKADSMNIKMTIAGQIITATLDDSHSARDFFAMLPLTLPLEDYAGTEKIAYLPRKLTTQDAPKGIDPDAGDITYYAPWGNLAIFYRDFGYSTGLIKLGRIESGLSHLTTTSAASITIEAIE</sequence>
<dbReference type="Proteomes" id="UP001168107">
    <property type="component" value="Unassembled WGS sequence"/>
</dbReference>
<evidence type="ECO:0000313" key="4">
    <source>
        <dbReference type="Proteomes" id="UP001168107"/>
    </source>
</evidence>
<gene>
    <name evidence="3" type="ORF">OB935_09045</name>
</gene>
<reference evidence="3" key="1">
    <citation type="submission" date="2024-05" db="EMBL/GenBank/DDBJ databases">
        <title>WGS of Aeromonas isolates.</title>
        <authorList>
            <person name="Lee H."/>
        </authorList>
    </citation>
    <scope>NUCLEOTIDE SEQUENCE</scope>
    <source>
        <strain evidence="3">SU58-3</strain>
    </source>
</reference>
<keyword evidence="4" id="KW-1185">Reference proteome</keyword>
<keyword evidence="1" id="KW-0732">Signal</keyword>
<feature type="signal peptide" evidence="1">
    <location>
        <begin position="1"/>
        <end position="23"/>
    </location>
</feature>
<protein>
    <submittedName>
        <fullName evidence="3">Cyclophilin-like fold protein</fullName>
    </submittedName>
</protein>
<name>A0ABT7PY22_9GAMM</name>
<evidence type="ECO:0000259" key="2">
    <source>
        <dbReference type="Pfam" id="PF18050"/>
    </source>
</evidence>
<comment type="caution">
    <text evidence="3">The sequence shown here is derived from an EMBL/GenBank/DDBJ whole genome shotgun (WGS) entry which is preliminary data.</text>
</comment>
<dbReference type="InterPro" id="IPR029000">
    <property type="entry name" value="Cyclophilin-like_dom_sf"/>
</dbReference>
<proteinExistence type="predicted"/>
<feature type="domain" description="Cyclophilin-like" evidence="2">
    <location>
        <begin position="34"/>
        <end position="142"/>
    </location>
</feature>
<dbReference type="SUPFAM" id="SSF50891">
    <property type="entry name" value="Cyclophilin-like"/>
    <property type="match status" value="1"/>
</dbReference>